<dbReference type="EMBL" id="KQ483818">
    <property type="protein sequence ID" value="KYP40723.1"/>
    <property type="molecule type" value="Genomic_DNA"/>
</dbReference>
<feature type="domain" description="DUF659" evidence="1">
    <location>
        <begin position="3"/>
        <end position="107"/>
    </location>
</feature>
<evidence type="ECO:0000313" key="3">
    <source>
        <dbReference type="Proteomes" id="UP000075243"/>
    </source>
</evidence>
<dbReference type="Pfam" id="PF04937">
    <property type="entry name" value="DUF659"/>
    <property type="match status" value="1"/>
</dbReference>
<accession>A0A151RE31</accession>
<dbReference type="PANTHER" id="PTHR32166">
    <property type="entry name" value="OSJNBA0013A04.12 PROTEIN"/>
    <property type="match status" value="1"/>
</dbReference>
<dbReference type="AlphaFoldDB" id="A0A151RE31"/>
<protein>
    <recommendedName>
        <fullName evidence="1">DUF659 domain-containing protein</fullName>
    </recommendedName>
</protein>
<organism evidence="2 3">
    <name type="scientific">Cajanus cajan</name>
    <name type="common">Pigeon pea</name>
    <name type="synonym">Cajanus indicus</name>
    <dbReference type="NCBI Taxonomy" id="3821"/>
    <lineage>
        <taxon>Eukaryota</taxon>
        <taxon>Viridiplantae</taxon>
        <taxon>Streptophyta</taxon>
        <taxon>Embryophyta</taxon>
        <taxon>Tracheophyta</taxon>
        <taxon>Spermatophyta</taxon>
        <taxon>Magnoliopsida</taxon>
        <taxon>eudicotyledons</taxon>
        <taxon>Gunneridae</taxon>
        <taxon>Pentapetalae</taxon>
        <taxon>rosids</taxon>
        <taxon>fabids</taxon>
        <taxon>Fabales</taxon>
        <taxon>Fabaceae</taxon>
        <taxon>Papilionoideae</taxon>
        <taxon>50 kb inversion clade</taxon>
        <taxon>NPAAA clade</taxon>
        <taxon>indigoferoid/millettioid clade</taxon>
        <taxon>Phaseoleae</taxon>
        <taxon>Cajanus</taxon>
    </lineage>
</organism>
<keyword evidence="3" id="KW-1185">Reference proteome</keyword>
<dbReference type="Proteomes" id="UP000075243">
    <property type="component" value="Unassembled WGS sequence"/>
</dbReference>
<sequence>MFKPIKSTWNAKGVSIVSDGWIDVQRRPLINFMTTSEGGLIFLKAINASDEIKNKHYMTDKMIQVIKEVGEQNVVQIITDNAPVCKDARMIVEISFTKFFWTPCIKEHMCYQKH</sequence>
<evidence type="ECO:0000313" key="2">
    <source>
        <dbReference type="EMBL" id="KYP40723.1"/>
    </source>
</evidence>
<reference evidence="2" key="1">
    <citation type="journal article" date="2012" name="Nat. Biotechnol.">
        <title>Draft genome sequence of pigeonpea (Cajanus cajan), an orphan legume crop of resource-poor farmers.</title>
        <authorList>
            <person name="Varshney R.K."/>
            <person name="Chen W."/>
            <person name="Li Y."/>
            <person name="Bharti A.K."/>
            <person name="Saxena R.K."/>
            <person name="Schlueter J.A."/>
            <person name="Donoghue M.T."/>
            <person name="Azam S."/>
            <person name="Fan G."/>
            <person name="Whaley A.M."/>
            <person name="Farmer A.D."/>
            <person name="Sheridan J."/>
            <person name="Iwata A."/>
            <person name="Tuteja R."/>
            <person name="Penmetsa R.V."/>
            <person name="Wu W."/>
            <person name="Upadhyaya H.D."/>
            <person name="Yang S.P."/>
            <person name="Shah T."/>
            <person name="Saxena K.B."/>
            <person name="Michael T."/>
            <person name="McCombie W.R."/>
            <person name="Yang B."/>
            <person name="Zhang G."/>
            <person name="Yang H."/>
            <person name="Wang J."/>
            <person name="Spillane C."/>
            <person name="Cook D.R."/>
            <person name="May G.D."/>
            <person name="Xu X."/>
            <person name="Jackson S.A."/>
        </authorList>
    </citation>
    <scope>NUCLEOTIDE SEQUENCE [LARGE SCALE GENOMIC DNA]</scope>
</reference>
<dbReference type="Gramene" id="C.cajan_36528.t">
    <property type="protein sequence ID" value="C.cajan_36528.t.cds1"/>
    <property type="gene ID" value="C.cajan_36528"/>
</dbReference>
<evidence type="ECO:0000259" key="1">
    <source>
        <dbReference type="Pfam" id="PF04937"/>
    </source>
</evidence>
<dbReference type="PANTHER" id="PTHR32166:SF81">
    <property type="entry name" value="OS06G0658400 PROTEIN"/>
    <property type="match status" value="1"/>
</dbReference>
<dbReference type="InterPro" id="IPR007021">
    <property type="entry name" value="DUF659"/>
</dbReference>
<gene>
    <name evidence="2" type="ORF">KK1_037941</name>
</gene>
<name>A0A151RE31_CAJCA</name>
<proteinExistence type="predicted"/>
<dbReference type="STRING" id="3821.A0A151RE31"/>